<gene>
    <name evidence="2" type="ORF">CUU66_07165</name>
</gene>
<dbReference type="Pfam" id="PF02645">
    <property type="entry name" value="DegV"/>
    <property type="match status" value="1"/>
</dbReference>
<dbReference type="InterPro" id="IPR043168">
    <property type="entry name" value="DegV_C"/>
</dbReference>
<keyword evidence="3" id="KW-1185">Reference proteome</keyword>
<dbReference type="PANTHER" id="PTHR33434">
    <property type="entry name" value="DEGV DOMAIN-CONTAINING PROTEIN DR_1986-RELATED"/>
    <property type="match status" value="1"/>
</dbReference>
<organism evidence="2 3">
    <name type="scientific">Peribacillus deserti</name>
    <dbReference type="NCBI Taxonomy" id="673318"/>
    <lineage>
        <taxon>Bacteria</taxon>
        <taxon>Bacillati</taxon>
        <taxon>Bacillota</taxon>
        <taxon>Bacilli</taxon>
        <taxon>Bacillales</taxon>
        <taxon>Bacillaceae</taxon>
        <taxon>Peribacillus</taxon>
    </lineage>
</organism>
<evidence type="ECO:0000313" key="3">
    <source>
        <dbReference type="Proteomes" id="UP000234748"/>
    </source>
</evidence>
<evidence type="ECO:0000313" key="2">
    <source>
        <dbReference type="EMBL" id="PLT30435.1"/>
    </source>
</evidence>
<dbReference type="Gene3D" id="3.30.1180.10">
    <property type="match status" value="1"/>
</dbReference>
<comment type="caution">
    <text evidence="2">The sequence shown here is derived from an EMBL/GenBank/DDBJ whole genome shotgun (WGS) entry which is preliminary data.</text>
</comment>
<dbReference type="GO" id="GO:0008289">
    <property type="term" value="F:lipid binding"/>
    <property type="evidence" value="ECO:0007669"/>
    <property type="project" value="UniProtKB-KW"/>
</dbReference>
<keyword evidence="1" id="KW-0446">Lipid-binding</keyword>
<dbReference type="Gene3D" id="3.40.50.10170">
    <property type="match status" value="1"/>
</dbReference>
<dbReference type="Proteomes" id="UP000234748">
    <property type="component" value="Unassembled WGS sequence"/>
</dbReference>
<proteinExistence type="predicted"/>
<protein>
    <submittedName>
        <fullName evidence="2">DegV family protein</fullName>
    </submittedName>
</protein>
<reference evidence="2 3" key="1">
    <citation type="submission" date="2017-11" db="EMBL/GenBank/DDBJ databases">
        <title>Comparitive Functional Genomics of Dry Heat Resistant strains isolated from the Viking Spacecraft.</title>
        <authorList>
            <person name="Seuylemezian A."/>
            <person name="Cooper K."/>
            <person name="Vaishampayan P."/>
        </authorList>
    </citation>
    <scope>NUCLEOTIDE SEQUENCE [LARGE SCALE GENOMIC DNA]</scope>
    <source>
        <strain evidence="2 3">V1-29</strain>
    </source>
</reference>
<dbReference type="EMBL" id="PGUY01000021">
    <property type="protein sequence ID" value="PLT30435.1"/>
    <property type="molecule type" value="Genomic_DNA"/>
</dbReference>
<accession>A0A2N5M7X4</accession>
<sequence>MTFVYVFFSYFLQNNESIFLQIHSFFSIGGLTLMKKARVAWITDTTSSLSREFIDRHNIYVVPLNVLINQESYKERIDITDKEFYERMAAEEGVFQSSQPSVGDFVDLYKKLKSEYDFGIAIHASSKLTGTYQTSLLAAELAEFKIFAIDSLTGSFPLSFLIKKGIELLESGVNEEELVRTLEDYREYTTLYLVPSNLKQLHKSGRVSGTQKMLADLFKIKPILSIENGEAKIKEKVRTEKRALSWLLTQLEEDKKKFIINKAAIVHANNEEQALKLQKLIAETLPELDTELLMLIPVAGVHTGAGTIGLSWVSEKTDT</sequence>
<dbReference type="InterPro" id="IPR003797">
    <property type="entry name" value="DegV"/>
</dbReference>
<evidence type="ECO:0000256" key="1">
    <source>
        <dbReference type="ARBA" id="ARBA00023121"/>
    </source>
</evidence>
<dbReference type="AlphaFoldDB" id="A0A2N5M7X4"/>
<dbReference type="SUPFAM" id="SSF82549">
    <property type="entry name" value="DAK1/DegV-like"/>
    <property type="match status" value="1"/>
</dbReference>
<name>A0A2N5M7X4_9BACI</name>
<dbReference type="InterPro" id="IPR050270">
    <property type="entry name" value="DegV_domain_contain"/>
</dbReference>
<dbReference type="OrthoDB" id="1638652at2"/>
<dbReference type="PROSITE" id="PS51482">
    <property type="entry name" value="DEGV"/>
    <property type="match status" value="1"/>
</dbReference>
<dbReference type="NCBIfam" id="TIGR00762">
    <property type="entry name" value="DegV"/>
    <property type="match status" value="1"/>
</dbReference>
<dbReference type="PANTHER" id="PTHR33434:SF2">
    <property type="entry name" value="FATTY ACID-BINDING PROTEIN TM_1468"/>
    <property type="match status" value="1"/>
</dbReference>